<dbReference type="Gene3D" id="1.20.1250.20">
    <property type="entry name" value="MFS general substrate transporter like domains"/>
    <property type="match status" value="2"/>
</dbReference>
<evidence type="ECO:0000256" key="5">
    <source>
        <dbReference type="ARBA" id="ARBA00023136"/>
    </source>
</evidence>
<evidence type="ECO:0000256" key="2">
    <source>
        <dbReference type="ARBA" id="ARBA00022475"/>
    </source>
</evidence>
<evidence type="ECO:0000256" key="3">
    <source>
        <dbReference type="ARBA" id="ARBA00022692"/>
    </source>
</evidence>
<dbReference type="AlphaFoldDB" id="A0A1G6VY74"/>
<keyword evidence="5 7" id="KW-0472">Membrane</keyword>
<dbReference type="GO" id="GO:0022857">
    <property type="term" value="F:transmembrane transporter activity"/>
    <property type="evidence" value="ECO:0007669"/>
    <property type="project" value="InterPro"/>
</dbReference>
<name>A0A1G6VY74_9GAMM</name>
<feature type="transmembrane region" description="Helical" evidence="7">
    <location>
        <begin position="244"/>
        <end position="264"/>
    </location>
</feature>
<feature type="transmembrane region" description="Helical" evidence="7">
    <location>
        <begin position="406"/>
        <end position="428"/>
    </location>
</feature>
<evidence type="ECO:0000259" key="8">
    <source>
        <dbReference type="PROSITE" id="PS50850"/>
    </source>
</evidence>
<dbReference type="InterPro" id="IPR036259">
    <property type="entry name" value="MFS_trans_sf"/>
</dbReference>
<organism evidence="10 11">
    <name type="scientific">Ectopseudomonas alcaliphila</name>
    <dbReference type="NCBI Taxonomy" id="101564"/>
    <lineage>
        <taxon>Bacteria</taxon>
        <taxon>Pseudomonadati</taxon>
        <taxon>Pseudomonadota</taxon>
        <taxon>Gammaproteobacteria</taxon>
        <taxon>Pseudomonadales</taxon>
        <taxon>Pseudomonadaceae</taxon>
        <taxon>Ectopseudomonas</taxon>
    </lineage>
</organism>
<accession>A0A1G6VY74</accession>
<dbReference type="InterPro" id="IPR020846">
    <property type="entry name" value="MFS_dom"/>
</dbReference>
<dbReference type="InterPro" id="IPR011701">
    <property type="entry name" value="MFS"/>
</dbReference>
<feature type="transmembrane region" description="Helical" evidence="7">
    <location>
        <begin position="78"/>
        <end position="97"/>
    </location>
</feature>
<evidence type="ECO:0000256" key="7">
    <source>
        <dbReference type="SAM" id="Phobius"/>
    </source>
</evidence>
<dbReference type="EMBL" id="FNAE01000001">
    <property type="protein sequence ID" value="SDD58529.1"/>
    <property type="molecule type" value="Genomic_DNA"/>
</dbReference>
<sequence length="451" mass="47930">MPDAKPGRVRYSILLMLFLVTTITFADRSSLSVAGSAMQAGLGIDAVTLGYIFSAFGWAYVIGQIPGGWLFDRFGTKPVYTLALFVWSALTLLQGFVGWLPTSWAVTSMFLLRLLVGFASAPCFPGNARIIASWFPTAERATATAISSSAQYAATALFAPLMGWVVQTMGWQSVFIVLGCLGLALSFVWLTQLYGPRTHPRIAAAELHYLEQGGALIDLEGQRGSVGGSQWRYLGLLLRQRTMIGIYLGQYCNNAITYFFLTWFPVYLVQARGMSILGAGFAAALPAISGCVGGVLGGLLSDGMLRRGHSLTLARKLPMVFGLLLSSSLVLCIFVESDTAVVALMALAFFGKGLGSLGWTLVADTSPRQILGLSGGLFNTFGNLAAITTPIVIGYLVSHSGSFDGALAYVGLNALLAVVSFGLIVGQIHRVELGEGTRGDDATRSKPDSVS</sequence>
<keyword evidence="2" id="KW-1003">Cell membrane</keyword>
<dbReference type="InterPro" id="IPR050382">
    <property type="entry name" value="MFS_Na/Anion_cotransporter"/>
</dbReference>
<evidence type="ECO:0000256" key="1">
    <source>
        <dbReference type="ARBA" id="ARBA00004651"/>
    </source>
</evidence>
<dbReference type="RefSeq" id="WP_074675620.1">
    <property type="nucleotide sequence ID" value="NZ_CBCSET010000001.1"/>
</dbReference>
<evidence type="ECO:0000313" key="11">
    <source>
        <dbReference type="Proteomes" id="UP000182413"/>
    </source>
</evidence>
<feature type="transmembrane region" description="Helical" evidence="7">
    <location>
        <begin position="50"/>
        <end position="71"/>
    </location>
</feature>
<gene>
    <name evidence="10" type="ORF">SAMN05216575_101867</name>
    <name evidence="9" type="ORF">SIM71_07545</name>
</gene>
<dbReference type="Proteomes" id="UP001278050">
    <property type="component" value="Unassembled WGS sequence"/>
</dbReference>
<feature type="transmembrane region" description="Helical" evidence="7">
    <location>
        <begin position="370"/>
        <end position="397"/>
    </location>
</feature>
<keyword evidence="3 7" id="KW-0812">Transmembrane</keyword>
<evidence type="ECO:0000313" key="9">
    <source>
        <dbReference type="EMBL" id="MDX5991904.1"/>
    </source>
</evidence>
<evidence type="ECO:0000313" key="10">
    <source>
        <dbReference type="EMBL" id="SDD58529.1"/>
    </source>
</evidence>
<dbReference type="SUPFAM" id="SSF103473">
    <property type="entry name" value="MFS general substrate transporter"/>
    <property type="match status" value="1"/>
</dbReference>
<dbReference type="PANTHER" id="PTHR11662:SF399">
    <property type="entry name" value="FI19708P1-RELATED"/>
    <property type="match status" value="1"/>
</dbReference>
<dbReference type="PANTHER" id="PTHR11662">
    <property type="entry name" value="SOLUTE CARRIER FAMILY 17"/>
    <property type="match status" value="1"/>
</dbReference>
<dbReference type="Pfam" id="PF07690">
    <property type="entry name" value="MFS_1"/>
    <property type="match status" value="1"/>
</dbReference>
<dbReference type="CDD" id="cd17319">
    <property type="entry name" value="MFS_ExuT_GudP_like"/>
    <property type="match status" value="1"/>
</dbReference>
<dbReference type="GO" id="GO:0005886">
    <property type="term" value="C:plasma membrane"/>
    <property type="evidence" value="ECO:0007669"/>
    <property type="project" value="UniProtKB-SubCell"/>
</dbReference>
<comment type="similarity">
    <text evidence="6">Belongs to the major facilitator superfamily. Phthalate permease family.</text>
</comment>
<feature type="domain" description="Major facilitator superfamily (MFS) profile" evidence="8">
    <location>
        <begin position="13"/>
        <end position="429"/>
    </location>
</feature>
<feature type="transmembrane region" description="Helical" evidence="7">
    <location>
        <begin position="171"/>
        <end position="191"/>
    </location>
</feature>
<evidence type="ECO:0000256" key="6">
    <source>
        <dbReference type="ARBA" id="ARBA00038514"/>
    </source>
</evidence>
<dbReference type="NCBIfam" id="TIGR00893">
    <property type="entry name" value="2A0114"/>
    <property type="match status" value="1"/>
</dbReference>
<dbReference type="PIRSF" id="PIRSF002808">
    <property type="entry name" value="Hexose_phosphate_transp"/>
    <property type="match status" value="1"/>
</dbReference>
<evidence type="ECO:0000313" key="12">
    <source>
        <dbReference type="Proteomes" id="UP001278050"/>
    </source>
</evidence>
<keyword evidence="12" id="KW-1185">Reference proteome</keyword>
<evidence type="ECO:0000256" key="4">
    <source>
        <dbReference type="ARBA" id="ARBA00022989"/>
    </source>
</evidence>
<dbReference type="Proteomes" id="UP000182413">
    <property type="component" value="Unassembled WGS sequence"/>
</dbReference>
<protein>
    <submittedName>
        <fullName evidence="9 10">MFS transporter</fullName>
    </submittedName>
</protein>
<reference evidence="10 11" key="1">
    <citation type="submission" date="2016-10" db="EMBL/GenBank/DDBJ databases">
        <authorList>
            <person name="de Groot N.N."/>
        </authorList>
    </citation>
    <scope>NUCLEOTIDE SEQUENCE [LARGE SCALE GENOMIC DNA]</scope>
    <source>
        <strain evidence="10 11">JCM 10630</strain>
    </source>
</reference>
<dbReference type="EMBL" id="JAWXXP010000001">
    <property type="protein sequence ID" value="MDX5991904.1"/>
    <property type="molecule type" value="Genomic_DNA"/>
</dbReference>
<dbReference type="InterPro" id="IPR000849">
    <property type="entry name" value="Sugar_P_transporter"/>
</dbReference>
<proteinExistence type="inferred from homology"/>
<keyword evidence="4 7" id="KW-1133">Transmembrane helix</keyword>
<comment type="subcellular location">
    <subcellularLocation>
        <location evidence="1">Cell membrane</location>
        <topology evidence="1">Multi-pass membrane protein</topology>
    </subcellularLocation>
</comment>
<feature type="transmembrane region" description="Helical" evidence="7">
    <location>
        <begin position="321"/>
        <end position="350"/>
    </location>
</feature>
<dbReference type="PROSITE" id="PS50850">
    <property type="entry name" value="MFS"/>
    <property type="match status" value="1"/>
</dbReference>
<reference evidence="9 12" key="2">
    <citation type="submission" date="2023-11" db="EMBL/GenBank/DDBJ databases">
        <title>MicrobeMod: A computational toolkit for identifying prokaryotic methylation and restriction-modification with nanopore sequencing.</title>
        <authorList>
            <person name="Crits-Christoph A."/>
            <person name="Kang S.C."/>
            <person name="Lee H."/>
            <person name="Ostrov N."/>
        </authorList>
    </citation>
    <scope>NUCLEOTIDE SEQUENCE [LARGE SCALE GENOMIC DNA]</scope>
    <source>
        <strain evidence="9 12">ATCC BAA-571</strain>
    </source>
</reference>
<dbReference type="OrthoDB" id="9771451at2"/>
<feature type="transmembrane region" description="Helical" evidence="7">
    <location>
        <begin position="276"/>
        <end position="300"/>
    </location>
</feature>